<dbReference type="KEGG" id="amur:ADH66_06525"/>
<evidence type="ECO:0000313" key="3">
    <source>
        <dbReference type="Proteomes" id="UP000196710"/>
    </source>
</evidence>
<dbReference type="Gene3D" id="1.20.1500.10">
    <property type="entry name" value="YheA/YmcA-like"/>
    <property type="match status" value="1"/>
</dbReference>
<dbReference type="RefSeq" id="WP_066534158.1">
    <property type="nucleotide sequence ID" value="NZ_CAPVCI010000013.1"/>
</dbReference>
<sequence length="136" mass="15342">MDIIELTRELGRAIQADPRFVELQLARQQSDEDQELQDAIGEFNLKRMAISNEAAKPDRNDETLQRLNKEFREVYAKIMANEHMKRYDAAKTEFDAMFQRVKGILDLCSEGADPETCDYDAASCNGDCSSCGGGCH</sequence>
<reference evidence="3" key="2">
    <citation type="submission" date="2017-05" db="EMBL/GenBank/DDBJ databases">
        <title>Improved OligoMM genomes.</title>
        <authorList>
            <person name="Garzetti D."/>
        </authorList>
    </citation>
    <scope>NUCLEOTIDE SEQUENCE [LARGE SCALE GENOMIC DNA]</scope>
    <source>
        <strain evidence="3">KB18</strain>
    </source>
</reference>
<gene>
    <name evidence="1" type="ORF">ADH66_06525</name>
    <name evidence="2" type="ORF">I5Q82_16625</name>
</gene>
<dbReference type="AlphaFoldDB" id="A0A1Z2XPH2"/>
<proteinExistence type="predicted"/>
<dbReference type="Pfam" id="PF06133">
    <property type="entry name" value="Com_YlbF"/>
    <property type="match status" value="1"/>
</dbReference>
<dbReference type="Proteomes" id="UP000596035">
    <property type="component" value="Chromosome"/>
</dbReference>
<evidence type="ECO:0000313" key="4">
    <source>
        <dbReference type="Proteomes" id="UP000596035"/>
    </source>
</evidence>
<dbReference type="InterPro" id="IPR023378">
    <property type="entry name" value="YheA/YmcA-like_dom_sf"/>
</dbReference>
<keyword evidence="3" id="KW-1185">Reference proteome</keyword>
<accession>A0A1Z2XPH2</accession>
<organism evidence="2 4">
    <name type="scientific">Acutalibacter muris</name>
    <dbReference type="NCBI Taxonomy" id="1796620"/>
    <lineage>
        <taxon>Bacteria</taxon>
        <taxon>Bacillati</taxon>
        <taxon>Bacillota</taxon>
        <taxon>Clostridia</taxon>
        <taxon>Eubacteriales</taxon>
        <taxon>Acutalibacteraceae</taxon>
        <taxon>Acutalibacter</taxon>
    </lineage>
</organism>
<protein>
    <submittedName>
        <fullName evidence="2">YlbF family regulator</fullName>
    </submittedName>
</protein>
<reference evidence="1" key="1">
    <citation type="journal article" date="2017" name="Genome Announc.">
        <title>High-Quality Whole-Genome Sequences of the Oligo-Mouse-Microbiota Bacterial Community.</title>
        <authorList>
            <person name="Garzetti D."/>
            <person name="Brugiroux S."/>
            <person name="Bunk B."/>
            <person name="Pukall R."/>
            <person name="McCoy K.D."/>
            <person name="Macpherson A.J."/>
            <person name="Stecher B."/>
        </authorList>
    </citation>
    <scope>NUCLEOTIDE SEQUENCE</scope>
    <source>
        <strain evidence="1">KB18</strain>
    </source>
</reference>
<evidence type="ECO:0000313" key="2">
    <source>
        <dbReference type="EMBL" id="QQR29639.1"/>
    </source>
</evidence>
<evidence type="ECO:0000313" key="1">
    <source>
        <dbReference type="EMBL" id="ASB40348.1"/>
    </source>
</evidence>
<name>A0A1Z2XPH2_9FIRM</name>
<dbReference type="SUPFAM" id="SSF158622">
    <property type="entry name" value="YheA/YmcA-like"/>
    <property type="match status" value="1"/>
</dbReference>
<dbReference type="InterPro" id="IPR010368">
    <property type="entry name" value="Com_YlbF"/>
</dbReference>
<reference evidence="2 4" key="3">
    <citation type="submission" date="2020-11" db="EMBL/GenBank/DDBJ databases">
        <title>Closed and high quality bacterial genomes of the OMM12 community.</title>
        <authorList>
            <person name="Marbouty M."/>
            <person name="Lamy-Besnier Q."/>
            <person name="Debarbieux L."/>
            <person name="Koszul R."/>
        </authorList>
    </citation>
    <scope>NUCLEOTIDE SEQUENCE [LARGE SCALE GENOMIC DNA]</scope>
    <source>
        <strain evidence="2 4">KB18</strain>
    </source>
</reference>
<dbReference type="EMBL" id="CP021422">
    <property type="protein sequence ID" value="ASB40348.1"/>
    <property type="molecule type" value="Genomic_DNA"/>
</dbReference>
<dbReference type="EMBL" id="CP065321">
    <property type="protein sequence ID" value="QQR29639.1"/>
    <property type="molecule type" value="Genomic_DNA"/>
</dbReference>
<dbReference type="Proteomes" id="UP000196710">
    <property type="component" value="Chromosome"/>
</dbReference>